<dbReference type="Pfam" id="PF08808">
    <property type="entry name" value="RES"/>
    <property type="match status" value="1"/>
</dbReference>
<protein>
    <recommendedName>
        <fullName evidence="1">RES domain-containing protein</fullName>
    </recommendedName>
</protein>
<comment type="caution">
    <text evidence="2">The sequence shown here is derived from an EMBL/GenBank/DDBJ whole genome shotgun (WGS) entry which is preliminary data.</text>
</comment>
<proteinExistence type="predicted"/>
<evidence type="ECO:0000259" key="1">
    <source>
        <dbReference type="SMART" id="SM00953"/>
    </source>
</evidence>
<evidence type="ECO:0000313" key="3">
    <source>
        <dbReference type="Proteomes" id="UP001156882"/>
    </source>
</evidence>
<dbReference type="SMART" id="SM00953">
    <property type="entry name" value="RES"/>
    <property type="match status" value="1"/>
</dbReference>
<dbReference type="EMBL" id="BSPC01000005">
    <property type="protein sequence ID" value="GLS17761.1"/>
    <property type="molecule type" value="Genomic_DNA"/>
</dbReference>
<reference evidence="3" key="1">
    <citation type="journal article" date="2019" name="Int. J. Syst. Evol. Microbiol.">
        <title>The Global Catalogue of Microorganisms (GCM) 10K type strain sequencing project: providing services to taxonomists for standard genome sequencing and annotation.</title>
        <authorList>
            <consortium name="The Broad Institute Genomics Platform"/>
            <consortium name="The Broad Institute Genome Sequencing Center for Infectious Disease"/>
            <person name="Wu L."/>
            <person name="Ma J."/>
        </authorList>
    </citation>
    <scope>NUCLEOTIDE SEQUENCE [LARGE SCALE GENOMIC DNA]</scope>
    <source>
        <strain evidence="3">NBRC 101365</strain>
    </source>
</reference>
<dbReference type="InterPro" id="IPR014914">
    <property type="entry name" value="RES_dom"/>
</dbReference>
<accession>A0ABQ6CBY1</accession>
<gene>
    <name evidence="2" type="ORF">GCM10007874_07760</name>
</gene>
<organism evidence="2 3">
    <name type="scientific">Labrys miyagiensis</name>
    <dbReference type="NCBI Taxonomy" id="346912"/>
    <lineage>
        <taxon>Bacteria</taxon>
        <taxon>Pseudomonadati</taxon>
        <taxon>Pseudomonadota</taxon>
        <taxon>Alphaproteobacteria</taxon>
        <taxon>Hyphomicrobiales</taxon>
        <taxon>Xanthobacteraceae</taxon>
        <taxon>Labrys</taxon>
    </lineage>
</organism>
<keyword evidence="3" id="KW-1185">Reference proteome</keyword>
<evidence type="ECO:0000313" key="2">
    <source>
        <dbReference type="EMBL" id="GLS17761.1"/>
    </source>
</evidence>
<sequence length="145" mass="16519">MVVWRITAAPFADLSGEGARLYGARWNTPGRPMLYTAEDAALSVLEVRVHLDLDWNLLPDDYVLMKIEVPDLPVEDISDLPSDPQAVGNAWLASARTPLLRVPSFIIPESFNLLVNPVHPQAVDIRYFTTRDFKFDDRLWLPLRY</sequence>
<feature type="domain" description="RES" evidence="1">
    <location>
        <begin position="13"/>
        <end position="129"/>
    </location>
</feature>
<dbReference type="RefSeq" id="WP_284310566.1">
    <property type="nucleotide sequence ID" value="NZ_BSPC01000005.1"/>
</dbReference>
<name>A0ABQ6CBY1_9HYPH</name>
<dbReference type="Proteomes" id="UP001156882">
    <property type="component" value="Unassembled WGS sequence"/>
</dbReference>